<dbReference type="PANTHER" id="PTHR10640:SF7">
    <property type="entry name" value="METHYLTHIORIBULOSE-1-PHOSPHATE DEHYDRATASE"/>
    <property type="match status" value="1"/>
</dbReference>
<comment type="catalytic activity">
    <reaction evidence="6">
        <text>5-(methylsulfanyl)-D-ribulose 1-phosphate = 5-methylsulfanyl-2,3-dioxopentyl phosphate + H2O</text>
        <dbReference type="Rhea" id="RHEA:15549"/>
        <dbReference type="ChEBI" id="CHEBI:15377"/>
        <dbReference type="ChEBI" id="CHEBI:58548"/>
        <dbReference type="ChEBI" id="CHEBI:58828"/>
        <dbReference type="EC" id="4.2.1.109"/>
    </reaction>
</comment>
<name>A0ABW1EIV8_9BACT</name>
<sequence>MWEEITEPAQTVPQAIQTTRSVVWTEELLAQADLLCAAARECSRRGWVPATSGNFSFRDAETGRIFISASGFDKGLITPNDLLEIDVACRVLAAPADPGKGKPSAETKLHGVIYRDRPQTGAIFHVHTIWNTLLSDRYAAQGAVPLENYELLKALSGVTTHEHREQVPILENSQEYNGLSKELAAALANYPGAHGVLLRRHGLYTWGESIAGARRHLEALEFLFEVEWRRLGSAS</sequence>
<keyword evidence="4 6" id="KW-0486">Methionine biosynthesis</keyword>
<comment type="cofactor">
    <cofactor evidence="6">
        <name>Zn(2+)</name>
        <dbReference type="ChEBI" id="CHEBI:29105"/>
    </cofactor>
    <text evidence="6">Binds 1 zinc ion per subunit.</text>
</comment>
<feature type="domain" description="Class II aldolase/adducin N-terminal" evidence="7">
    <location>
        <begin position="33"/>
        <end position="228"/>
    </location>
</feature>
<organism evidence="8 9">
    <name type="scientific">Acidicapsa dinghuensis</name>
    <dbReference type="NCBI Taxonomy" id="2218256"/>
    <lineage>
        <taxon>Bacteria</taxon>
        <taxon>Pseudomonadati</taxon>
        <taxon>Acidobacteriota</taxon>
        <taxon>Terriglobia</taxon>
        <taxon>Terriglobales</taxon>
        <taxon>Acidobacteriaceae</taxon>
        <taxon>Acidicapsa</taxon>
    </lineage>
</organism>
<keyword evidence="3 6" id="KW-0862">Zinc</keyword>
<evidence type="ECO:0000256" key="2">
    <source>
        <dbReference type="ARBA" id="ARBA00022723"/>
    </source>
</evidence>
<dbReference type="Gene3D" id="3.40.225.10">
    <property type="entry name" value="Class II aldolase/adducin N-terminal domain"/>
    <property type="match status" value="1"/>
</dbReference>
<accession>A0ABW1EIV8</accession>
<protein>
    <recommendedName>
        <fullName evidence="6">Methylthioribulose-1-phosphate dehydratase</fullName>
        <shortName evidence="6">MTRu-1-P dehydratase</shortName>
        <ecNumber evidence="6">4.2.1.109</ecNumber>
    </recommendedName>
</protein>
<evidence type="ECO:0000256" key="6">
    <source>
        <dbReference type="HAMAP-Rule" id="MF_01677"/>
    </source>
</evidence>
<dbReference type="GO" id="GO:0046570">
    <property type="term" value="F:methylthioribulose 1-phosphate dehydratase activity"/>
    <property type="evidence" value="ECO:0007669"/>
    <property type="project" value="UniProtKB-EC"/>
</dbReference>
<dbReference type="InterPro" id="IPR017714">
    <property type="entry name" value="MethylthioRu-1-P_deHdtase_MtnB"/>
</dbReference>
<dbReference type="SUPFAM" id="SSF53639">
    <property type="entry name" value="AraD/HMP-PK domain-like"/>
    <property type="match status" value="1"/>
</dbReference>
<keyword evidence="2 6" id="KW-0479">Metal-binding</keyword>
<comment type="similarity">
    <text evidence="6">Belongs to the aldolase class II family. MtnB subfamily.</text>
</comment>
<reference evidence="9" key="1">
    <citation type="journal article" date="2019" name="Int. J. Syst. Evol. Microbiol.">
        <title>The Global Catalogue of Microorganisms (GCM) 10K type strain sequencing project: providing services to taxonomists for standard genome sequencing and annotation.</title>
        <authorList>
            <consortium name="The Broad Institute Genomics Platform"/>
            <consortium name="The Broad Institute Genome Sequencing Center for Infectious Disease"/>
            <person name="Wu L."/>
            <person name="Ma J."/>
        </authorList>
    </citation>
    <scope>NUCLEOTIDE SEQUENCE [LARGE SCALE GENOMIC DNA]</scope>
    <source>
        <strain evidence="9">JCM 4087</strain>
    </source>
</reference>
<dbReference type="RefSeq" id="WP_263342277.1">
    <property type="nucleotide sequence ID" value="NZ_JAGSYH010000010.1"/>
</dbReference>
<feature type="binding site" evidence="6">
    <location>
        <position position="127"/>
    </location>
    <ligand>
        <name>Zn(2+)</name>
        <dbReference type="ChEBI" id="CHEBI:29105"/>
    </ligand>
</feature>
<evidence type="ECO:0000259" key="7">
    <source>
        <dbReference type="SMART" id="SM01007"/>
    </source>
</evidence>
<dbReference type="HAMAP" id="MF_01677">
    <property type="entry name" value="Salvage_MtnB"/>
    <property type="match status" value="1"/>
</dbReference>
<proteinExistence type="inferred from homology"/>
<keyword evidence="1 6" id="KW-0028">Amino-acid biosynthesis</keyword>
<dbReference type="InterPro" id="IPR036409">
    <property type="entry name" value="Aldolase_II/adducin_N_sf"/>
</dbReference>
<evidence type="ECO:0000313" key="8">
    <source>
        <dbReference type="EMBL" id="MFC5863925.1"/>
    </source>
</evidence>
<comment type="caution">
    <text evidence="8">The sequence shown here is derived from an EMBL/GenBank/DDBJ whole genome shotgun (WGS) entry which is preliminary data.</text>
</comment>
<feature type="binding site" evidence="6">
    <location>
        <position position="125"/>
    </location>
    <ligand>
        <name>Zn(2+)</name>
        <dbReference type="ChEBI" id="CHEBI:29105"/>
    </ligand>
</feature>
<comment type="function">
    <text evidence="6">Catalyzes the dehydration of methylthioribulose-1-phosphate (MTRu-1-P) into 2,3-diketo-5-methylthiopentyl-1-phosphate (DK-MTP-1-P).</text>
</comment>
<gene>
    <name evidence="6 8" type="primary">mtnB</name>
    <name evidence="8" type="ORF">ACFPT7_16570</name>
</gene>
<evidence type="ECO:0000256" key="1">
    <source>
        <dbReference type="ARBA" id="ARBA00022605"/>
    </source>
</evidence>
<dbReference type="InterPro" id="IPR001303">
    <property type="entry name" value="Aldolase_II/adducin_N"/>
</dbReference>
<evidence type="ECO:0000313" key="9">
    <source>
        <dbReference type="Proteomes" id="UP001596091"/>
    </source>
</evidence>
<keyword evidence="9" id="KW-1185">Reference proteome</keyword>
<dbReference type="Pfam" id="PF00596">
    <property type="entry name" value="Aldolase_II"/>
    <property type="match status" value="1"/>
</dbReference>
<evidence type="ECO:0000256" key="3">
    <source>
        <dbReference type="ARBA" id="ARBA00022833"/>
    </source>
</evidence>
<evidence type="ECO:0000256" key="5">
    <source>
        <dbReference type="ARBA" id="ARBA00023239"/>
    </source>
</evidence>
<dbReference type="SMART" id="SM01007">
    <property type="entry name" value="Aldolase_II"/>
    <property type="match status" value="1"/>
</dbReference>
<evidence type="ECO:0000256" key="4">
    <source>
        <dbReference type="ARBA" id="ARBA00023167"/>
    </source>
</evidence>
<dbReference type="PANTHER" id="PTHR10640">
    <property type="entry name" value="METHYLTHIORIBULOSE-1-PHOSPHATE DEHYDRATASE"/>
    <property type="match status" value="1"/>
</dbReference>
<dbReference type="Proteomes" id="UP001596091">
    <property type="component" value="Unassembled WGS sequence"/>
</dbReference>
<dbReference type="NCBIfam" id="TIGR03328">
    <property type="entry name" value="salvage_mtnB"/>
    <property type="match status" value="1"/>
</dbReference>
<keyword evidence="5 6" id="KW-0456">Lyase</keyword>
<dbReference type="EC" id="4.2.1.109" evidence="6"/>
<dbReference type="EMBL" id="JBHSPH010000007">
    <property type="protein sequence ID" value="MFC5863925.1"/>
    <property type="molecule type" value="Genomic_DNA"/>
</dbReference>
<comment type="pathway">
    <text evidence="6">Amino-acid biosynthesis; L-methionine biosynthesis via salvage pathway; L-methionine from S-methyl-5-thio-alpha-D-ribose 1-phosphate: step 2/6.</text>
</comment>